<comment type="caution">
    <text evidence="1">The sequence shown here is derived from an EMBL/GenBank/DDBJ whole genome shotgun (WGS) entry which is preliminary data.</text>
</comment>
<keyword evidence="2" id="KW-1185">Reference proteome</keyword>
<dbReference type="AlphaFoldDB" id="A0A4Y2ILT2"/>
<gene>
    <name evidence="1" type="ORF">AVEN_200707_1</name>
</gene>
<evidence type="ECO:0000313" key="1">
    <source>
        <dbReference type="EMBL" id="GBM78574.1"/>
    </source>
</evidence>
<reference evidence="1 2" key="1">
    <citation type="journal article" date="2019" name="Sci. Rep.">
        <title>Orb-weaving spider Araneus ventricosus genome elucidates the spidroin gene catalogue.</title>
        <authorList>
            <person name="Kono N."/>
            <person name="Nakamura H."/>
            <person name="Ohtoshi R."/>
            <person name="Moran D.A.P."/>
            <person name="Shinohara A."/>
            <person name="Yoshida Y."/>
            <person name="Fujiwara M."/>
            <person name="Mori M."/>
            <person name="Tomita M."/>
            <person name="Arakawa K."/>
        </authorList>
    </citation>
    <scope>NUCLEOTIDE SEQUENCE [LARGE SCALE GENOMIC DNA]</scope>
</reference>
<dbReference type="EMBL" id="BGPR01002762">
    <property type="protein sequence ID" value="GBM78574.1"/>
    <property type="molecule type" value="Genomic_DNA"/>
</dbReference>
<accession>A0A4Y2ILT2</accession>
<name>A0A4Y2ILT2_ARAVE</name>
<sequence>MTGMWTPAEVSRELEFAQRPSPLLQRFQDDGNVSRCYSTRSPLGAITCRVRTGICVTAKETDEHSIRSVSVSLLQLPGTTVSRQESYRR</sequence>
<evidence type="ECO:0000313" key="2">
    <source>
        <dbReference type="Proteomes" id="UP000499080"/>
    </source>
</evidence>
<dbReference type="Proteomes" id="UP000499080">
    <property type="component" value="Unassembled WGS sequence"/>
</dbReference>
<protein>
    <submittedName>
        <fullName evidence="1">Uncharacterized protein</fullName>
    </submittedName>
</protein>
<dbReference type="OrthoDB" id="6421709at2759"/>
<organism evidence="1 2">
    <name type="scientific">Araneus ventricosus</name>
    <name type="common">Orbweaver spider</name>
    <name type="synonym">Epeira ventricosa</name>
    <dbReference type="NCBI Taxonomy" id="182803"/>
    <lineage>
        <taxon>Eukaryota</taxon>
        <taxon>Metazoa</taxon>
        <taxon>Ecdysozoa</taxon>
        <taxon>Arthropoda</taxon>
        <taxon>Chelicerata</taxon>
        <taxon>Arachnida</taxon>
        <taxon>Araneae</taxon>
        <taxon>Araneomorphae</taxon>
        <taxon>Entelegynae</taxon>
        <taxon>Araneoidea</taxon>
        <taxon>Araneidae</taxon>
        <taxon>Araneus</taxon>
    </lineage>
</organism>
<proteinExistence type="predicted"/>